<evidence type="ECO:0000313" key="2">
    <source>
        <dbReference type="Proteomes" id="UP001055200"/>
    </source>
</evidence>
<keyword evidence="2" id="KW-1185">Reference proteome</keyword>
<organism evidence="1 2">
    <name type="scientific">Mycolicibacillus parakoreensis</name>
    <dbReference type="NCBI Taxonomy" id="1069221"/>
    <lineage>
        <taxon>Bacteria</taxon>
        <taxon>Bacillati</taxon>
        <taxon>Actinomycetota</taxon>
        <taxon>Actinomycetes</taxon>
        <taxon>Mycobacteriales</taxon>
        <taxon>Mycobacteriaceae</taxon>
        <taxon>Mycolicibacillus</taxon>
    </lineage>
</organism>
<evidence type="ECO:0000313" key="1">
    <source>
        <dbReference type="EMBL" id="ULN54259.1"/>
    </source>
</evidence>
<sequence length="296" mass="33057">MDAVLPVAVWRVRRHAHRARLQAVLGDYLTGRADGQSDPVIDFLFTYYRPRPGRLLRWHPGYGVHLGASGADEAARRQLGAYAGYRGYHRTAAGVGVDPAFARRRRDTVAHLARLLAAIAARPARLSCFGLHEWAMVFRDTRRQHPQVPLRLGRAGTDAVVEELELRCTHYDAFRFFTAAARPRNDAALSRATQIAHEQPGCLHAAMDLYRCCYQLEPLIPAELTAECFLLARTARILDMRASPYDLAGFGYPAVPIETPAGRAEYVRAQTAIAERAAPLRARVLAHCRDLLETIR</sequence>
<gene>
    <name evidence="1" type="ORF">MIU77_08400</name>
</gene>
<proteinExistence type="predicted"/>
<reference evidence="1" key="1">
    <citation type="submission" date="2022-08" db="EMBL/GenBank/DDBJ databases">
        <title>Complete genome sequence of 14 non-tuberculosis mycobacteria type-strains.</title>
        <authorList>
            <person name="Igarashi Y."/>
            <person name="Osugi A."/>
            <person name="Mitarai S."/>
        </authorList>
    </citation>
    <scope>NUCLEOTIDE SEQUENCE</scope>
    <source>
        <strain evidence="1">DSM 45575</strain>
    </source>
</reference>
<dbReference type="RefSeq" id="WP_240172458.1">
    <property type="nucleotide sequence ID" value="NZ_CP092365.1"/>
</dbReference>
<protein>
    <submittedName>
        <fullName evidence="1">3-methyladenine DNA glycosylase</fullName>
    </submittedName>
</protein>
<dbReference type="Proteomes" id="UP001055200">
    <property type="component" value="Chromosome"/>
</dbReference>
<name>A0ABY3U2T2_9MYCO</name>
<dbReference type="EMBL" id="CP092365">
    <property type="protein sequence ID" value="ULN54259.1"/>
    <property type="molecule type" value="Genomic_DNA"/>
</dbReference>
<accession>A0ABY3U2T2</accession>